<accession>A0A8T4GYI7</accession>
<reference evidence="2" key="1">
    <citation type="submission" date="2021-03" db="EMBL/GenBank/DDBJ databases">
        <title>Genomic Encyclopedia of Type Strains, Phase IV (KMG-IV): sequencing the most valuable type-strain genomes for metagenomic binning, comparative biology and taxonomic classification.</title>
        <authorList>
            <person name="Goeker M."/>
        </authorList>
    </citation>
    <scope>NUCLEOTIDE SEQUENCE</scope>
    <source>
        <strain evidence="2">DSM 26232</strain>
    </source>
</reference>
<dbReference type="EMBL" id="JAGGLC010000005">
    <property type="protein sequence ID" value="MBP1988056.1"/>
    <property type="molecule type" value="Genomic_DNA"/>
</dbReference>
<keyword evidence="3" id="KW-1185">Reference proteome</keyword>
<sequence length="70" mass="7821">MSLVEFMDKKIVAMFIGLLGGCYLYLFLGNWAGVTDLPLDSSTLLPILGVVTFIFVFMVLVYKISEDRVP</sequence>
<keyword evidence="1" id="KW-0472">Membrane</keyword>
<comment type="caution">
    <text evidence="2">The sequence shown here is derived from an EMBL/GenBank/DDBJ whole genome shotgun (WGS) entry which is preliminary data.</text>
</comment>
<organism evidence="2 3">
    <name type="scientific">Halolamina salifodinae</name>
    <dbReference type="NCBI Taxonomy" id="1202767"/>
    <lineage>
        <taxon>Archaea</taxon>
        <taxon>Methanobacteriati</taxon>
        <taxon>Methanobacteriota</taxon>
        <taxon>Stenosarchaea group</taxon>
        <taxon>Halobacteria</taxon>
        <taxon>Halobacteriales</taxon>
        <taxon>Haloferacaceae</taxon>
    </lineage>
</organism>
<keyword evidence="1" id="KW-0812">Transmembrane</keyword>
<feature type="transmembrane region" description="Helical" evidence="1">
    <location>
        <begin position="44"/>
        <end position="62"/>
    </location>
</feature>
<protein>
    <submittedName>
        <fullName evidence="2">Uncharacterized protein</fullName>
    </submittedName>
</protein>
<dbReference type="RefSeq" id="WP_209492402.1">
    <property type="nucleotide sequence ID" value="NZ_JAGGLC010000005.1"/>
</dbReference>
<gene>
    <name evidence="2" type="ORF">J2753_002566</name>
</gene>
<name>A0A8T4GYI7_9EURY</name>
<evidence type="ECO:0000256" key="1">
    <source>
        <dbReference type="SAM" id="Phobius"/>
    </source>
</evidence>
<feature type="transmembrane region" description="Helical" evidence="1">
    <location>
        <begin position="12"/>
        <end position="32"/>
    </location>
</feature>
<dbReference type="AlphaFoldDB" id="A0A8T4GYI7"/>
<dbReference type="Proteomes" id="UP000823736">
    <property type="component" value="Unassembled WGS sequence"/>
</dbReference>
<evidence type="ECO:0000313" key="2">
    <source>
        <dbReference type="EMBL" id="MBP1988056.1"/>
    </source>
</evidence>
<keyword evidence="1" id="KW-1133">Transmembrane helix</keyword>
<proteinExistence type="predicted"/>
<evidence type="ECO:0000313" key="3">
    <source>
        <dbReference type="Proteomes" id="UP000823736"/>
    </source>
</evidence>